<proteinExistence type="predicted"/>
<protein>
    <submittedName>
        <fullName evidence="2">Uncharacterized protein</fullName>
    </submittedName>
</protein>
<sequence>CGCGLLGHQKVQKIQVNPIHQSGRNHKALARTLASAPVPADSRQSSLIHDEQSAHFSQKLRVMKLDKRNSHGILPRTYPAKVALNEKSVGPEHKVQGTQDAAGPTERVNLGLQVFRQDLLAHILGVRDAVRRHTAALLSSTPVANLQGMPPPRWPSGRVNNTDLTNRRSTLSSQGEYERKHQPRHRPRCHPKQQRGCGRTESGKRGRKRKRKNPSPSGSTIRVKLRSQAANDQIGVLDVDIQSRWRRFEPDGHIEDPTAITKLLSTLPRRKIEVRDEGNRMVQRELGLQGADQLMHIADRIGNIESLKLRDQIKVLSQPEPIANIVPLEPNGVASDGDLLPNLLKGPNKLTVNNKLVMIGKDLVSTECAVDNPKIRYRRNCILLHDTWQGEVQGPAKGLTIKTEVKDDPIKVLWPDRELKQAWDKFGHWIKTRKLLSPLVEYGSSGNPRFNLQVSVEQKIPGEPPYGNSASATTASHCAAINVAEMQHKTVSWGKRKQATQTCNDEPTDLVAQSMHSSPSKPAARRDLYTCSSPGQVEQKGEIEQSDWKVTLDQDVGYVSRDTPWTPAHPARKHSSQFKKTLHDGRLLALWNHSS</sequence>
<keyword evidence="3" id="KW-1185">Reference proteome</keyword>
<evidence type="ECO:0000313" key="3">
    <source>
        <dbReference type="Proteomes" id="UP000750711"/>
    </source>
</evidence>
<evidence type="ECO:0000256" key="1">
    <source>
        <dbReference type="SAM" id="MobiDB-lite"/>
    </source>
</evidence>
<evidence type="ECO:0000313" key="2">
    <source>
        <dbReference type="EMBL" id="KAH0551424.1"/>
    </source>
</evidence>
<comment type="caution">
    <text evidence="2">The sequence shown here is derived from an EMBL/GenBank/DDBJ whole genome shotgun (WGS) entry which is preliminary data.</text>
</comment>
<dbReference type="EMBL" id="JAGHQM010002032">
    <property type="protein sequence ID" value="KAH0551424.1"/>
    <property type="molecule type" value="Genomic_DNA"/>
</dbReference>
<accession>A0A9P8IC05</accession>
<name>A0A9P8IC05_9PEZI</name>
<feature type="non-terminal residue" evidence="2">
    <location>
        <position position="1"/>
    </location>
</feature>
<feature type="compositionally biased region" description="Basic residues" evidence="1">
    <location>
        <begin position="181"/>
        <end position="193"/>
    </location>
</feature>
<dbReference type="AlphaFoldDB" id="A0A9P8IC05"/>
<feature type="compositionally biased region" description="Polar residues" evidence="1">
    <location>
        <begin position="158"/>
        <end position="175"/>
    </location>
</feature>
<feature type="region of interest" description="Disordered" evidence="1">
    <location>
        <begin position="143"/>
        <end position="221"/>
    </location>
</feature>
<gene>
    <name evidence="2" type="ORF">GP486_007361</name>
</gene>
<dbReference type="Proteomes" id="UP000750711">
    <property type="component" value="Unassembled WGS sequence"/>
</dbReference>
<reference evidence="2" key="1">
    <citation type="submission" date="2021-03" db="EMBL/GenBank/DDBJ databases">
        <title>Comparative genomics and phylogenomic investigation of the class Geoglossomycetes provide insights into ecological specialization and systematics.</title>
        <authorList>
            <person name="Melie T."/>
            <person name="Pirro S."/>
            <person name="Miller A.N."/>
            <person name="Quandt A."/>
        </authorList>
    </citation>
    <scope>NUCLEOTIDE SEQUENCE</scope>
    <source>
        <strain evidence="2">CAQ_001_2017</strain>
    </source>
</reference>
<organism evidence="2 3">
    <name type="scientific">Trichoglossum hirsutum</name>
    <dbReference type="NCBI Taxonomy" id="265104"/>
    <lineage>
        <taxon>Eukaryota</taxon>
        <taxon>Fungi</taxon>
        <taxon>Dikarya</taxon>
        <taxon>Ascomycota</taxon>
        <taxon>Pezizomycotina</taxon>
        <taxon>Geoglossomycetes</taxon>
        <taxon>Geoglossales</taxon>
        <taxon>Geoglossaceae</taxon>
        <taxon>Trichoglossum</taxon>
    </lineage>
</organism>